<dbReference type="InParanoid" id="B7QNH9"/>
<dbReference type="VEuPathDB" id="VectorBase:ISCW015182"/>
<accession>B7QNH9</accession>
<evidence type="ECO:0000313" key="3">
    <source>
        <dbReference type="EnsemblMetazoa" id="ISCW015182-PA"/>
    </source>
</evidence>
<organism>
    <name type="scientific">Ixodes scapularis</name>
    <name type="common">Black-legged tick</name>
    <name type="synonym">Deer tick</name>
    <dbReference type="NCBI Taxonomy" id="6945"/>
    <lineage>
        <taxon>Eukaryota</taxon>
        <taxon>Metazoa</taxon>
        <taxon>Ecdysozoa</taxon>
        <taxon>Arthropoda</taxon>
        <taxon>Chelicerata</taxon>
        <taxon>Arachnida</taxon>
        <taxon>Acari</taxon>
        <taxon>Parasitiformes</taxon>
        <taxon>Ixodida</taxon>
        <taxon>Ixodoidea</taxon>
        <taxon>Ixodidae</taxon>
        <taxon>Ixodinae</taxon>
        <taxon>Ixodes</taxon>
    </lineage>
</organism>
<dbReference type="EMBL" id="ABJB010967820">
    <property type="status" value="NOT_ANNOTATED_CDS"/>
    <property type="molecule type" value="Genomic_DNA"/>
</dbReference>
<sequence>MPHLPSGKGKAKTCVSILMAVFMYVVPQGLLHAPSQDCIDFSWCTYSEVCHEKPAFRYYEWAEAVVESIQSRMYMFDDETTVVNKVRKVQQLSPKTCISLYRADLDDYSGTCNRGTPFLRVAAVRKALDGQRA</sequence>
<dbReference type="EMBL" id="ABJB010109306">
    <property type="status" value="NOT_ANNOTATED_CDS"/>
    <property type="molecule type" value="Genomic_DNA"/>
</dbReference>
<keyword evidence="4" id="KW-1185">Reference proteome</keyword>
<dbReference type="HOGENOM" id="CLU_1909018_0_0_1"/>
<dbReference type="VEuPathDB" id="VectorBase:ISCI015182"/>
<feature type="chain" id="PRO_5010827145" evidence="1">
    <location>
        <begin position="28"/>
        <end position="133"/>
    </location>
</feature>
<evidence type="ECO:0000313" key="4">
    <source>
        <dbReference type="Proteomes" id="UP000001555"/>
    </source>
</evidence>
<protein>
    <submittedName>
        <fullName evidence="2 3">Engorgement factor alpha, putative</fullName>
    </submittedName>
</protein>
<keyword evidence="1" id="KW-0732">Signal</keyword>
<feature type="signal peptide" evidence="1">
    <location>
        <begin position="1"/>
        <end position="27"/>
    </location>
</feature>
<evidence type="ECO:0000313" key="2">
    <source>
        <dbReference type="EMBL" id="EEC20401.1"/>
    </source>
</evidence>
<dbReference type="PaxDb" id="6945-B7QNH9"/>
<name>B7QNH9_IXOSC</name>
<reference evidence="3" key="2">
    <citation type="submission" date="2020-05" db="UniProtKB">
        <authorList>
            <consortium name="EnsemblMetazoa"/>
        </authorList>
    </citation>
    <scope>IDENTIFICATION</scope>
    <source>
        <strain evidence="3">wikel</strain>
    </source>
</reference>
<proteinExistence type="predicted"/>
<dbReference type="AlphaFoldDB" id="B7QNH9"/>
<dbReference type="EMBL" id="DS979207">
    <property type="protein sequence ID" value="EEC20401.1"/>
    <property type="molecule type" value="Genomic_DNA"/>
</dbReference>
<evidence type="ECO:0000256" key="1">
    <source>
        <dbReference type="SAM" id="SignalP"/>
    </source>
</evidence>
<dbReference type="Proteomes" id="UP000001555">
    <property type="component" value="Unassembled WGS sequence"/>
</dbReference>
<dbReference type="OrthoDB" id="6503059at2759"/>
<dbReference type="VEuPathDB" id="VectorBase:ISCP_018480"/>
<dbReference type="EnsemblMetazoa" id="ISCW015182-RA">
    <property type="protein sequence ID" value="ISCW015182-PA"/>
    <property type="gene ID" value="ISCW015182"/>
</dbReference>
<gene>
    <name evidence="2" type="ORF">IscW_ISCW015182</name>
</gene>
<reference evidence="2 4" key="1">
    <citation type="submission" date="2008-03" db="EMBL/GenBank/DDBJ databases">
        <title>Annotation of Ixodes scapularis.</title>
        <authorList>
            <consortium name="Ixodes scapularis Genome Project Consortium"/>
            <person name="Caler E."/>
            <person name="Hannick L.I."/>
            <person name="Bidwell S."/>
            <person name="Joardar V."/>
            <person name="Thiagarajan M."/>
            <person name="Amedeo P."/>
            <person name="Galinsky K.J."/>
            <person name="Schobel S."/>
            <person name="Inman J."/>
            <person name="Hostetler J."/>
            <person name="Miller J."/>
            <person name="Hammond M."/>
            <person name="Megy K."/>
            <person name="Lawson D."/>
            <person name="Kodira C."/>
            <person name="Sutton G."/>
            <person name="Meyer J."/>
            <person name="Hill C.A."/>
            <person name="Birren B."/>
            <person name="Nene V."/>
            <person name="Collins F."/>
            <person name="Alarcon-Chaidez F."/>
            <person name="Wikel S."/>
            <person name="Strausberg R."/>
        </authorList>
    </citation>
    <scope>NUCLEOTIDE SEQUENCE [LARGE SCALE GENOMIC DNA]</scope>
    <source>
        <strain evidence="4">Wikel</strain>
        <strain evidence="2">Wikel colony</strain>
    </source>
</reference>